<proteinExistence type="predicted"/>
<evidence type="ECO:0000256" key="1">
    <source>
        <dbReference type="SAM" id="MobiDB-lite"/>
    </source>
</evidence>
<dbReference type="PANTHER" id="PTHR12697">
    <property type="entry name" value="PBS LYASE HEAT-LIKE PROTEIN"/>
    <property type="match status" value="1"/>
</dbReference>
<dbReference type="InterPro" id="IPR004155">
    <property type="entry name" value="PBS_lyase_HEAT"/>
</dbReference>
<dbReference type="Gene3D" id="1.25.10.10">
    <property type="entry name" value="Leucine-rich Repeat Variant"/>
    <property type="match status" value="1"/>
</dbReference>
<evidence type="ECO:0000313" key="2">
    <source>
        <dbReference type="EMBL" id="GHO51530.1"/>
    </source>
</evidence>
<gene>
    <name evidence="2" type="ORF">KSB_00050</name>
</gene>
<feature type="compositionally biased region" description="Low complexity" evidence="1">
    <location>
        <begin position="10"/>
        <end position="23"/>
    </location>
</feature>
<dbReference type="EMBL" id="BNJG01000001">
    <property type="protein sequence ID" value="GHO51530.1"/>
    <property type="molecule type" value="Genomic_DNA"/>
</dbReference>
<reference evidence="2 3" key="1">
    <citation type="journal article" date="2021" name="Int. J. Syst. Evol. Microbiol.">
        <title>Reticulibacter mediterranei gen. nov., sp. nov., within the new family Reticulibacteraceae fam. nov., and Ktedonospora formicarum gen. nov., sp. nov., Ktedonobacter robiniae sp. nov., Dictyobacter formicarum sp. nov. and Dictyobacter arantiisoli sp. nov., belonging to the class Ktedonobacteria.</title>
        <authorList>
            <person name="Yabe S."/>
            <person name="Zheng Y."/>
            <person name="Wang C.M."/>
            <person name="Sakai Y."/>
            <person name="Abe K."/>
            <person name="Yokota A."/>
            <person name="Donadio S."/>
            <person name="Cavaletti L."/>
            <person name="Monciardini P."/>
        </authorList>
    </citation>
    <scope>NUCLEOTIDE SEQUENCE [LARGE SCALE GENOMIC DNA]</scope>
    <source>
        <strain evidence="2 3">SOSP1-30</strain>
    </source>
</reference>
<accession>A0ABQ3UFY2</accession>
<dbReference type="SMART" id="SM00567">
    <property type="entry name" value="EZ_HEAT"/>
    <property type="match status" value="3"/>
</dbReference>
<comment type="caution">
    <text evidence="2">The sequence shown here is derived from an EMBL/GenBank/DDBJ whole genome shotgun (WGS) entry which is preliminary data.</text>
</comment>
<dbReference type="Pfam" id="PF13646">
    <property type="entry name" value="HEAT_2"/>
    <property type="match status" value="2"/>
</dbReference>
<dbReference type="SUPFAM" id="SSF48371">
    <property type="entry name" value="ARM repeat"/>
    <property type="match status" value="1"/>
</dbReference>
<evidence type="ECO:0000313" key="3">
    <source>
        <dbReference type="Proteomes" id="UP000654345"/>
    </source>
</evidence>
<organism evidence="2 3">
    <name type="scientific">Ktedonobacter robiniae</name>
    <dbReference type="NCBI Taxonomy" id="2778365"/>
    <lineage>
        <taxon>Bacteria</taxon>
        <taxon>Bacillati</taxon>
        <taxon>Chloroflexota</taxon>
        <taxon>Ktedonobacteria</taxon>
        <taxon>Ktedonobacterales</taxon>
        <taxon>Ktedonobacteraceae</taxon>
        <taxon>Ktedonobacter</taxon>
    </lineage>
</organism>
<sequence length="352" mass="38781">MPQFDDPFTTKKPSVTQTTTTTTHAEAIPPLGDIPPAQLAINAAEGRRGAAWRLMLWIIDDDPRAIEAVASLEDDRLAHHLLEFIALGTWAGKPFVVPPKLRSPYARIRLSNLFQAGGPVTRERAERVLFAGFRDRHQEVRGTAITILGKMGDRVAEPLLLQALHDPSRQVRLQAARALGKLRDPSVVPTLLETLKGADEQMVNQVFASLAQIGPPAIPAVVHEMHSASPWIRWHCMRAFGEMQDFRAIPYLIAGLRDPDTGVCWMAAKSLVLYGKASLEPVLHQLESSVPNQLQAETSCYILHQLYRRDSKLTPYLKPVVEAFSGVANTLAVSSLASKALVQLRADHLLTA</sequence>
<dbReference type="InterPro" id="IPR016024">
    <property type="entry name" value="ARM-type_fold"/>
</dbReference>
<keyword evidence="3" id="KW-1185">Reference proteome</keyword>
<dbReference type="Proteomes" id="UP000654345">
    <property type="component" value="Unassembled WGS sequence"/>
</dbReference>
<dbReference type="PANTHER" id="PTHR12697:SF5">
    <property type="entry name" value="DEOXYHYPUSINE HYDROXYLASE"/>
    <property type="match status" value="1"/>
</dbReference>
<dbReference type="RefSeq" id="WP_201368529.1">
    <property type="nucleotide sequence ID" value="NZ_BNJG01000001.1"/>
</dbReference>
<feature type="region of interest" description="Disordered" evidence="1">
    <location>
        <begin position="1"/>
        <end position="31"/>
    </location>
</feature>
<protein>
    <recommendedName>
        <fullName evidence="4">HEAT repeat domain-containing protein</fullName>
    </recommendedName>
</protein>
<dbReference type="InterPro" id="IPR011989">
    <property type="entry name" value="ARM-like"/>
</dbReference>
<evidence type="ECO:0008006" key="4">
    <source>
        <dbReference type="Google" id="ProtNLM"/>
    </source>
</evidence>
<name>A0ABQ3UFY2_9CHLR</name>